<protein>
    <submittedName>
        <fullName evidence="1">Uncharacterized protein</fullName>
    </submittedName>
</protein>
<dbReference type="Proteomes" id="UP000799755">
    <property type="component" value="Unassembled WGS sequence"/>
</dbReference>
<sequence>MVKEVVQQIFWSMLLNATVQDRGSLSSVTSLEASPKATQPTLKQAAQPCSWPYSAFQSTPVGSADIINLTNKPHRQPLPSKALSHSSMSEPSANPRDVHIALDANNATQIWVLAARLKGLGDLPQDCSIRFVGHQYCVKSSLCTQSRTSRKVTWSLKGSGNERRHGVLALNRNKDLDFEAVWAQHTYSMRWIILSLAASQVAGFIFDTIEKRTRHSSYEVHQGIDMFVKQDSMIGEVWTSQSESTPAESSRHATNSFTAKSEHVGNGDFLRATAHVSKEARLATPIRIPFLFVVHFDLS</sequence>
<evidence type="ECO:0000313" key="2">
    <source>
        <dbReference type="Proteomes" id="UP000799755"/>
    </source>
</evidence>
<dbReference type="EMBL" id="MU003536">
    <property type="protein sequence ID" value="KAF2464507.1"/>
    <property type="molecule type" value="Genomic_DNA"/>
</dbReference>
<evidence type="ECO:0000313" key="1">
    <source>
        <dbReference type="EMBL" id="KAF2464507.1"/>
    </source>
</evidence>
<reference evidence="1" key="1">
    <citation type="journal article" date="2020" name="Stud. Mycol.">
        <title>101 Dothideomycetes genomes: a test case for predicting lifestyles and emergence of pathogens.</title>
        <authorList>
            <person name="Haridas S."/>
            <person name="Albert R."/>
            <person name="Binder M."/>
            <person name="Bloem J."/>
            <person name="Labutti K."/>
            <person name="Salamov A."/>
            <person name="Andreopoulos B."/>
            <person name="Baker S."/>
            <person name="Barry K."/>
            <person name="Bills G."/>
            <person name="Bluhm B."/>
            <person name="Cannon C."/>
            <person name="Castanera R."/>
            <person name="Culley D."/>
            <person name="Daum C."/>
            <person name="Ezra D."/>
            <person name="Gonzalez J."/>
            <person name="Henrissat B."/>
            <person name="Kuo A."/>
            <person name="Liang C."/>
            <person name="Lipzen A."/>
            <person name="Lutzoni F."/>
            <person name="Magnuson J."/>
            <person name="Mondo S."/>
            <person name="Nolan M."/>
            <person name="Ohm R."/>
            <person name="Pangilinan J."/>
            <person name="Park H.-J."/>
            <person name="Ramirez L."/>
            <person name="Alfaro M."/>
            <person name="Sun H."/>
            <person name="Tritt A."/>
            <person name="Yoshinaga Y."/>
            <person name="Zwiers L.-H."/>
            <person name="Turgeon B."/>
            <person name="Goodwin S."/>
            <person name="Spatafora J."/>
            <person name="Crous P."/>
            <person name="Grigoriev I."/>
        </authorList>
    </citation>
    <scope>NUCLEOTIDE SEQUENCE</scope>
    <source>
        <strain evidence="1">ATCC 200398</strain>
    </source>
</reference>
<gene>
    <name evidence="1" type="ORF">BDR25DRAFT_361585</name>
</gene>
<accession>A0ACB6QC69</accession>
<name>A0ACB6QC69_9PLEO</name>
<organism evidence="1 2">
    <name type="scientific">Lindgomyces ingoldianus</name>
    <dbReference type="NCBI Taxonomy" id="673940"/>
    <lineage>
        <taxon>Eukaryota</taxon>
        <taxon>Fungi</taxon>
        <taxon>Dikarya</taxon>
        <taxon>Ascomycota</taxon>
        <taxon>Pezizomycotina</taxon>
        <taxon>Dothideomycetes</taxon>
        <taxon>Pleosporomycetidae</taxon>
        <taxon>Pleosporales</taxon>
        <taxon>Lindgomycetaceae</taxon>
        <taxon>Lindgomyces</taxon>
    </lineage>
</organism>
<proteinExistence type="predicted"/>
<comment type="caution">
    <text evidence="1">The sequence shown here is derived from an EMBL/GenBank/DDBJ whole genome shotgun (WGS) entry which is preliminary data.</text>
</comment>
<keyword evidence="2" id="KW-1185">Reference proteome</keyword>